<protein>
    <submittedName>
        <fullName evidence="1">Uncharacterized protein</fullName>
    </submittedName>
</protein>
<sequence>GDNELERTRRERPAYPGFRLEDITQYYTEEELGPAYEYAGEKIRN</sequence>
<proteinExistence type="predicted"/>
<name>K1U9A0_9ZZZZ</name>
<organism evidence="1">
    <name type="scientific">human gut metagenome</name>
    <dbReference type="NCBI Taxonomy" id="408170"/>
    <lineage>
        <taxon>unclassified sequences</taxon>
        <taxon>metagenomes</taxon>
        <taxon>organismal metagenomes</taxon>
    </lineage>
</organism>
<comment type="caution">
    <text evidence="1">The sequence shown here is derived from an EMBL/GenBank/DDBJ whole genome shotgun (WGS) entry which is preliminary data.</text>
</comment>
<accession>K1U9A0</accession>
<dbReference type="AlphaFoldDB" id="K1U9A0"/>
<gene>
    <name evidence="1" type="ORF">LEA_05541</name>
</gene>
<dbReference type="EMBL" id="AJWY01003609">
    <property type="protein sequence ID" value="EKC74845.1"/>
    <property type="molecule type" value="Genomic_DNA"/>
</dbReference>
<reference evidence="1" key="1">
    <citation type="journal article" date="2013" name="Environ. Microbiol.">
        <title>Microbiota from the distal guts of lean and obese adolescents exhibit partial functional redundancy besides clear differences in community structure.</title>
        <authorList>
            <person name="Ferrer M."/>
            <person name="Ruiz A."/>
            <person name="Lanza F."/>
            <person name="Haange S.B."/>
            <person name="Oberbach A."/>
            <person name="Till H."/>
            <person name="Bargiela R."/>
            <person name="Campoy C."/>
            <person name="Segura M.T."/>
            <person name="Richter M."/>
            <person name="von Bergen M."/>
            <person name="Seifert J."/>
            <person name="Suarez A."/>
        </authorList>
    </citation>
    <scope>NUCLEOTIDE SEQUENCE</scope>
</reference>
<feature type="non-terminal residue" evidence="1">
    <location>
        <position position="1"/>
    </location>
</feature>
<evidence type="ECO:0000313" key="1">
    <source>
        <dbReference type="EMBL" id="EKC74845.1"/>
    </source>
</evidence>